<dbReference type="PANTHER" id="PTHR42886:SF29">
    <property type="entry name" value="PUMMELIG, ISOFORM A"/>
    <property type="match status" value="1"/>
</dbReference>
<keyword evidence="3" id="KW-1185">Reference proteome</keyword>
<feature type="domain" description="AB hydrolase-1" evidence="2">
    <location>
        <begin position="88"/>
        <end position="232"/>
    </location>
</feature>
<dbReference type="Proteomes" id="UP000887540">
    <property type="component" value="Unplaced"/>
</dbReference>
<reference evidence="4" key="1">
    <citation type="submission" date="2022-11" db="UniProtKB">
        <authorList>
            <consortium name="WormBaseParasite"/>
        </authorList>
    </citation>
    <scope>IDENTIFICATION</scope>
</reference>
<name>A0A914DR76_9BILA</name>
<sequence length="375" mass="43004">MCKETSVVDHQNSSNLDEIDSDVVLGEELDDDEPLQSEILCRLKEAEKKLFSRVKTPYKTYYVKIPLWDSKIYTLTIKADDADESAIPIVLLHGFGGGIALWSVVLDGLVSSKRVVHAFDLLGFGSSSRPKFSTEAIIAEKEFVRSIEEWRNAMNIDQMIFVGHSFGGFLGCSYIMEYPDRVRHLVLVDPWGMDENKPTDGDQVRRVPWWAIALRPIISKFNPMATARLLGSRAPKVMKRFRPEMEGWYKTDAIYDYNYLNNAQKPSGEIAFKNMCILLAQVKRPIIHRVHSMHYKVPITFMHGCDSWVDSTPAYSIKYMREKSYVHVKLIKNAGHQIFAEAPLHFLKAMEDIVEIINRNRDLIDTKNSKNLENL</sequence>
<dbReference type="InterPro" id="IPR029058">
    <property type="entry name" value="AB_hydrolase_fold"/>
</dbReference>
<dbReference type="InterPro" id="IPR000073">
    <property type="entry name" value="AB_hydrolase_1"/>
</dbReference>
<dbReference type="GO" id="GO:0055088">
    <property type="term" value="P:lipid homeostasis"/>
    <property type="evidence" value="ECO:0007669"/>
    <property type="project" value="TreeGrafter"/>
</dbReference>
<protein>
    <submittedName>
        <fullName evidence="4">AB hydrolase-1 domain-containing protein</fullName>
    </submittedName>
</protein>
<comment type="similarity">
    <text evidence="1">Belongs to the peptidase S33 family. ABHD4/ABHD5 subfamily.</text>
</comment>
<dbReference type="SUPFAM" id="SSF53474">
    <property type="entry name" value="alpha/beta-Hydrolases"/>
    <property type="match status" value="1"/>
</dbReference>
<dbReference type="WBParaSite" id="ACRNAN_scaffold3512.g23118.t1">
    <property type="protein sequence ID" value="ACRNAN_scaffold3512.g23118.t1"/>
    <property type="gene ID" value="ACRNAN_scaffold3512.g23118"/>
</dbReference>
<dbReference type="GO" id="GO:0005811">
    <property type="term" value="C:lipid droplet"/>
    <property type="evidence" value="ECO:0007669"/>
    <property type="project" value="TreeGrafter"/>
</dbReference>
<evidence type="ECO:0000259" key="2">
    <source>
        <dbReference type="Pfam" id="PF00561"/>
    </source>
</evidence>
<dbReference type="GO" id="GO:0005739">
    <property type="term" value="C:mitochondrion"/>
    <property type="evidence" value="ECO:0007669"/>
    <property type="project" value="TreeGrafter"/>
</dbReference>
<dbReference type="AlphaFoldDB" id="A0A914DR76"/>
<dbReference type="PANTHER" id="PTHR42886">
    <property type="entry name" value="RE40534P-RELATED"/>
    <property type="match status" value="1"/>
</dbReference>
<evidence type="ECO:0000256" key="1">
    <source>
        <dbReference type="ARBA" id="ARBA00038097"/>
    </source>
</evidence>
<dbReference type="Pfam" id="PF00561">
    <property type="entry name" value="Abhydrolase_1"/>
    <property type="match status" value="1"/>
</dbReference>
<accession>A0A914DR76</accession>
<proteinExistence type="inferred from homology"/>
<evidence type="ECO:0000313" key="4">
    <source>
        <dbReference type="WBParaSite" id="ACRNAN_scaffold3512.g23118.t1"/>
    </source>
</evidence>
<dbReference type="GO" id="GO:0042171">
    <property type="term" value="F:lysophosphatidic acid acyltransferase activity"/>
    <property type="evidence" value="ECO:0007669"/>
    <property type="project" value="TreeGrafter"/>
</dbReference>
<dbReference type="PRINTS" id="PR00111">
    <property type="entry name" value="ABHYDROLASE"/>
</dbReference>
<dbReference type="GO" id="GO:0006654">
    <property type="term" value="P:phosphatidic acid biosynthetic process"/>
    <property type="evidence" value="ECO:0007669"/>
    <property type="project" value="TreeGrafter"/>
</dbReference>
<organism evidence="3 4">
    <name type="scientific">Acrobeloides nanus</name>
    <dbReference type="NCBI Taxonomy" id="290746"/>
    <lineage>
        <taxon>Eukaryota</taxon>
        <taxon>Metazoa</taxon>
        <taxon>Ecdysozoa</taxon>
        <taxon>Nematoda</taxon>
        <taxon>Chromadorea</taxon>
        <taxon>Rhabditida</taxon>
        <taxon>Tylenchina</taxon>
        <taxon>Cephalobomorpha</taxon>
        <taxon>Cephaloboidea</taxon>
        <taxon>Cephalobidae</taxon>
        <taxon>Acrobeloides</taxon>
    </lineage>
</organism>
<evidence type="ECO:0000313" key="3">
    <source>
        <dbReference type="Proteomes" id="UP000887540"/>
    </source>
</evidence>
<dbReference type="GO" id="GO:0052689">
    <property type="term" value="F:carboxylic ester hydrolase activity"/>
    <property type="evidence" value="ECO:0007669"/>
    <property type="project" value="TreeGrafter"/>
</dbReference>
<dbReference type="Gene3D" id="3.40.50.1820">
    <property type="entry name" value="alpha/beta hydrolase"/>
    <property type="match status" value="1"/>
</dbReference>